<comment type="caution">
    <text evidence="2">The sequence shown here is derived from an EMBL/GenBank/DDBJ whole genome shotgun (WGS) entry which is preliminary data.</text>
</comment>
<proteinExistence type="predicted"/>
<dbReference type="InterPro" id="IPR012340">
    <property type="entry name" value="NA-bd_OB-fold"/>
</dbReference>
<dbReference type="AlphaFoldDB" id="A0A0F5Y9E1"/>
<sequence length="78" mass="9025">MFFRNKIHTTPCESNPIKILGEGIVSEEIQPYRQGRVKFQATWWNARCETNVRLIPGTVVHIVKKENITLFVVPAPFE</sequence>
<accession>A0A0F5Y9E1</accession>
<evidence type="ECO:0000313" key="2">
    <source>
        <dbReference type="EMBL" id="KKD35479.1"/>
    </source>
</evidence>
<dbReference type="Pfam" id="PF01957">
    <property type="entry name" value="NfeD"/>
    <property type="match status" value="1"/>
</dbReference>
<reference evidence="2 3" key="1">
    <citation type="submission" date="2015-06" db="EMBL/GenBank/DDBJ databases">
        <title>Draft genome assembly of filamentous brackish cyanobacterium Limnoraphis robusta strain CS-951.</title>
        <authorList>
            <person name="Willis A."/>
            <person name="Parks M."/>
            <person name="Burford M.A."/>
        </authorList>
    </citation>
    <scope>NUCLEOTIDE SEQUENCE [LARGE SCALE GENOMIC DNA]</scope>
    <source>
        <strain evidence="2 3">CS-951</strain>
    </source>
</reference>
<name>A0A0F5Y9E1_9CYAN</name>
<evidence type="ECO:0000313" key="3">
    <source>
        <dbReference type="Proteomes" id="UP000033607"/>
    </source>
</evidence>
<dbReference type="OrthoDB" id="468121at2"/>
<dbReference type="EMBL" id="LATL02000031">
    <property type="protein sequence ID" value="KKD35479.1"/>
    <property type="molecule type" value="Genomic_DNA"/>
</dbReference>
<feature type="domain" description="NfeD-like C-terminal" evidence="1">
    <location>
        <begin position="22"/>
        <end position="74"/>
    </location>
</feature>
<gene>
    <name evidence="2" type="ORF">WN50_25090</name>
</gene>
<organism evidence="2 3">
    <name type="scientific">Limnoraphis robusta CS-951</name>
    <dbReference type="NCBI Taxonomy" id="1637645"/>
    <lineage>
        <taxon>Bacteria</taxon>
        <taxon>Bacillati</taxon>
        <taxon>Cyanobacteriota</taxon>
        <taxon>Cyanophyceae</taxon>
        <taxon>Oscillatoriophycideae</taxon>
        <taxon>Oscillatoriales</taxon>
        <taxon>Sirenicapillariaceae</taxon>
        <taxon>Limnoraphis</taxon>
    </lineage>
</organism>
<protein>
    <recommendedName>
        <fullName evidence="1">NfeD-like C-terminal domain-containing protein</fullName>
    </recommendedName>
</protein>
<dbReference type="RefSeq" id="WP_046281341.1">
    <property type="nucleotide sequence ID" value="NZ_LATL02000031.1"/>
</dbReference>
<dbReference type="Gene3D" id="2.40.50.140">
    <property type="entry name" value="Nucleic acid-binding proteins"/>
    <property type="match status" value="1"/>
</dbReference>
<dbReference type="InterPro" id="IPR002810">
    <property type="entry name" value="NfeD-like_C"/>
</dbReference>
<evidence type="ECO:0000259" key="1">
    <source>
        <dbReference type="Pfam" id="PF01957"/>
    </source>
</evidence>
<dbReference type="Proteomes" id="UP000033607">
    <property type="component" value="Unassembled WGS sequence"/>
</dbReference>